<protein>
    <submittedName>
        <fullName evidence="5">Regulatory protein, luxR family</fullName>
    </submittedName>
</protein>
<accession>A0A1T4WXG0</accession>
<dbReference type="Gene3D" id="1.10.10.10">
    <property type="entry name" value="Winged helix-like DNA-binding domain superfamily/Winged helix DNA-binding domain"/>
    <property type="match status" value="1"/>
</dbReference>
<evidence type="ECO:0000256" key="2">
    <source>
        <dbReference type="ARBA" id="ARBA00023125"/>
    </source>
</evidence>
<dbReference type="GO" id="GO:0003677">
    <property type="term" value="F:DNA binding"/>
    <property type="evidence" value="ECO:0007669"/>
    <property type="project" value="UniProtKB-KW"/>
</dbReference>
<dbReference type="InterPro" id="IPR016032">
    <property type="entry name" value="Sig_transdc_resp-reg_C-effctor"/>
</dbReference>
<dbReference type="PANTHER" id="PTHR44688">
    <property type="entry name" value="DNA-BINDING TRANSCRIPTIONAL ACTIVATOR DEVR_DOSR"/>
    <property type="match status" value="1"/>
</dbReference>
<dbReference type="PANTHER" id="PTHR44688:SF16">
    <property type="entry name" value="DNA-BINDING TRANSCRIPTIONAL ACTIVATOR DEVR_DOSR"/>
    <property type="match status" value="1"/>
</dbReference>
<evidence type="ECO:0000256" key="3">
    <source>
        <dbReference type="ARBA" id="ARBA00023163"/>
    </source>
</evidence>
<keyword evidence="3" id="KW-0804">Transcription</keyword>
<dbReference type="Pfam" id="PF00196">
    <property type="entry name" value="GerE"/>
    <property type="match status" value="1"/>
</dbReference>
<evidence type="ECO:0000313" key="6">
    <source>
        <dbReference type="Proteomes" id="UP000189735"/>
    </source>
</evidence>
<dbReference type="GO" id="GO:0006355">
    <property type="term" value="P:regulation of DNA-templated transcription"/>
    <property type="evidence" value="ECO:0007669"/>
    <property type="project" value="InterPro"/>
</dbReference>
<evidence type="ECO:0000256" key="1">
    <source>
        <dbReference type="ARBA" id="ARBA00023015"/>
    </source>
</evidence>
<dbReference type="SUPFAM" id="SSF46894">
    <property type="entry name" value="C-terminal effector domain of the bipartite response regulators"/>
    <property type="match status" value="1"/>
</dbReference>
<evidence type="ECO:0000313" key="5">
    <source>
        <dbReference type="EMBL" id="SKA82016.1"/>
    </source>
</evidence>
<evidence type="ECO:0000259" key="4">
    <source>
        <dbReference type="PROSITE" id="PS50043"/>
    </source>
</evidence>
<dbReference type="RefSeq" id="WP_052521600.1">
    <property type="nucleotide sequence ID" value="NZ_FUYG01000001.1"/>
</dbReference>
<name>A0A1T4WXG0_9MICO</name>
<dbReference type="EMBL" id="FUYG01000001">
    <property type="protein sequence ID" value="SKA82016.1"/>
    <property type="molecule type" value="Genomic_DNA"/>
</dbReference>
<keyword evidence="2" id="KW-0238">DNA-binding</keyword>
<dbReference type="InterPro" id="IPR036388">
    <property type="entry name" value="WH-like_DNA-bd_sf"/>
</dbReference>
<gene>
    <name evidence="5" type="ORF">SAMN06295879_0418</name>
</gene>
<dbReference type="CDD" id="cd06170">
    <property type="entry name" value="LuxR_C_like"/>
    <property type="match status" value="1"/>
</dbReference>
<keyword evidence="1" id="KW-0805">Transcription regulation</keyword>
<sequence length="260" mass="28195">MINSVIRSVPNTMTAAPSMGLAAGFGQLARLMRPVTHHDAFAVVGWDPRSGTHHIVTSSGYPDSVEGRAAVQSYAFDESNSAVLSNTVPTRIDDLNFDYRESAFYRSALKPIGFTDGMTATLHGRGGQYAGLLHFSARRRATFTQDAVEMTADVTEVFAEAWLGWCERAPAHPEQKSVRGGTALLSPRELDILQGMSLGHTNQRIANDRGISVRTVTTHVQAILRKTGQESRAGAVTFGVQNDLIDLSKKAVRPAGPRQF</sequence>
<organism evidence="5 6">
    <name type="scientific">Agreia bicolorata</name>
    <dbReference type="NCBI Taxonomy" id="110935"/>
    <lineage>
        <taxon>Bacteria</taxon>
        <taxon>Bacillati</taxon>
        <taxon>Actinomycetota</taxon>
        <taxon>Actinomycetes</taxon>
        <taxon>Micrococcales</taxon>
        <taxon>Microbacteriaceae</taxon>
        <taxon>Agreia</taxon>
    </lineage>
</organism>
<dbReference type="PROSITE" id="PS50043">
    <property type="entry name" value="HTH_LUXR_2"/>
    <property type="match status" value="1"/>
</dbReference>
<dbReference type="SMART" id="SM00421">
    <property type="entry name" value="HTH_LUXR"/>
    <property type="match status" value="1"/>
</dbReference>
<feature type="domain" description="HTH luxR-type" evidence="4">
    <location>
        <begin position="178"/>
        <end position="243"/>
    </location>
</feature>
<proteinExistence type="predicted"/>
<reference evidence="6" key="1">
    <citation type="submission" date="2017-02" db="EMBL/GenBank/DDBJ databases">
        <authorList>
            <person name="Varghese N."/>
            <person name="Submissions S."/>
        </authorList>
    </citation>
    <scope>NUCLEOTIDE SEQUENCE [LARGE SCALE GENOMIC DNA]</scope>
    <source>
        <strain evidence="6">VKM Ac-2052</strain>
    </source>
</reference>
<dbReference type="InterPro" id="IPR000792">
    <property type="entry name" value="Tscrpt_reg_LuxR_C"/>
</dbReference>
<dbReference type="AlphaFoldDB" id="A0A1T4WXG0"/>
<dbReference type="PRINTS" id="PR00038">
    <property type="entry name" value="HTHLUXR"/>
</dbReference>
<dbReference type="Proteomes" id="UP000189735">
    <property type="component" value="Unassembled WGS sequence"/>
</dbReference>